<dbReference type="EMBL" id="CP011366">
    <property type="protein sequence ID" value="AKG74620.1"/>
    <property type="molecule type" value="Genomic_DNA"/>
</dbReference>
<dbReference type="Proteomes" id="UP000034029">
    <property type="component" value="Chromosome"/>
</dbReference>
<dbReference type="Gene3D" id="1.10.357.10">
    <property type="entry name" value="Tetracycline Repressor, domain 2"/>
    <property type="match status" value="1"/>
</dbReference>
<dbReference type="SUPFAM" id="SSF46689">
    <property type="entry name" value="Homeodomain-like"/>
    <property type="match status" value="1"/>
</dbReference>
<evidence type="ECO:0000313" key="5">
    <source>
        <dbReference type="EMBL" id="SFK89137.1"/>
    </source>
</evidence>
<evidence type="ECO:0000313" key="4">
    <source>
        <dbReference type="EMBL" id="AKG74620.1"/>
    </source>
</evidence>
<organism evidence="5 7">
    <name type="scientific">Salinicoccus halodurans</name>
    <dbReference type="NCBI Taxonomy" id="407035"/>
    <lineage>
        <taxon>Bacteria</taxon>
        <taxon>Bacillati</taxon>
        <taxon>Bacillota</taxon>
        <taxon>Bacilli</taxon>
        <taxon>Bacillales</taxon>
        <taxon>Staphylococcaceae</taxon>
        <taxon>Salinicoccus</taxon>
    </lineage>
</organism>
<proteinExistence type="predicted"/>
<reference evidence="6" key="2">
    <citation type="submission" date="2015-04" db="EMBL/GenBank/DDBJ databases">
        <title>Complete genome sequence of Salinicoccus halodurans strain H3B36, isolated from the Qaidam basin of China.</title>
        <authorList>
            <person name="Ma Y."/>
            <person name="Jiang K."/>
            <person name="Xue Y."/>
        </authorList>
    </citation>
    <scope>NUCLEOTIDE SEQUENCE [LARGE SCALE GENOMIC DNA]</scope>
    <source>
        <strain evidence="6">H3B36</strain>
    </source>
</reference>
<keyword evidence="6" id="KW-1185">Reference proteome</keyword>
<name>A0A0F7D4Q0_9STAP</name>
<evidence type="ECO:0000313" key="6">
    <source>
        <dbReference type="Proteomes" id="UP000034029"/>
    </source>
</evidence>
<evidence type="ECO:0000313" key="7">
    <source>
        <dbReference type="Proteomes" id="UP000183090"/>
    </source>
</evidence>
<dbReference type="Pfam" id="PF17937">
    <property type="entry name" value="TetR_C_28"/>
    <property type="match status" value="1"/>
</dbReference>
<reference evidence="5 7" key="3">
    <citation type="submission" date="2016-10" db="EMBL/GenBank/DDBJ databases">
        <authorList>
            <person name="Varghese N."/>
            <person name="Submissions S."/>
        </authorList>
    </citation>
    <scope>NUCLEOTIDE SEQUENCE [LARGE SCALE GENOMIC DNA]</scope>
    <source>
        <strain evidence="5 7">CGMCC 1.6501</strain>
    </source>
</reference>
<dbReference type="RefSeq" id="WP_046790802.1">
    <property type="nucleotide sequence ID" value="NZ_CP011366.1"/>
</dbReference>
<evidence type="ECO:0000256" key="2">
    <source>
        <dbReference type="PROSITE-ProRule" id="PRU00335"/>
    </source>
</evidence>
<evidence type="ECO:0000259" key="3">
    <source>
        <dbReference type="PROSITE" id="PS50977"/>
    </source>
</evidence>
<reference evidence="4 6" key="1">
    <citation type="journal article" date="2015" name="Int. J. Syst. Evol. Microbiol.">
        <title>Complete genome sequence of Salinicoccus halodurans H3B36, isolated from the Qaidam Basin in China.</title>
        <authorList>
            <person name="Jiang K."/>
            <person name="Xue Y."/>
            <person name="Ma Y."/>
        </authorList>
    </citation>
    <scope>NUCLEOTIDE SEQUENCE [LARGE SCALE GENOMIC DNA]</scope>
    <source>
        <strain evidence="4 6">H3B36</strain>
    </source>
</reference>
<dbReference type="EMBL" id="FOTB01000005">
    <property type="protein sequence ID" value="SFK89137.1"/>
    <property type="molecule type" value="Genomic_DNA"/>
</dbReference>
<dbReference type="InterPro" id="IPR009057">
    <property type="entry name" value="Homeodomain-like_sf"/>
</dbReference>
<accession>A0A0F7D4Q0</accession>
<dbReference type="AlphaFoldDB" id="A0A0F7D4Q0"/>
<dbReference type="KEGG" id="shv:AAT16_10710"/>
<protein>
    <submittedName>
        <fullName evidence="4">TetR family transcriptional regulator</fullName>
    </submittedName>
    <submittedName>
        <fullName evidence="5">Transcriptional regulator, TetR family</fullName>
    </submittedName>
</protein>
<feature type="domain" description="HTH tetR-type" evidence="3">
    <location>
        <begin position="1"/>
        <end position="61"/>
    </location>
</feature>
<gene>
    <name evidence="4" type="ORF">AAT16_10710</name>
    <name evidence="5" type="ORF">SAMN05216235_2312</name>
</gene>
<dbReference type="Pfam" id="PF00440">
    <property type="entry name" value="TetR_N"/>
    <property type="match status" value="1"/>
</dbReference>
<dbReference type="PROSITE" id="PS50977">
    <property type="entry name" value="HTH_TETR_2"/>
    <property type="match status" value="1"/>
</dbReference>
<feature type="DNA-binding region" description="H-T-H motif" evidence="2">
    <location>
        <begin position="24"/>
        <end position="43"/>
    </location>
</feature>
<dbReference type="OrthoDB" id="9806334at2"/>
<dbReference type="InterPro" id="IPR041479">
    <property type="entry name" value="TetR_CgmR_C"/>
</dbReference>
<dbReference type="InterPro" id="IPR001647">
    <property type="entry name" value="HTH_TetR"/>
</dbReference>
<dbReference type="GO" id="GO:0003677">
    <property type="term" value="F:DNA binding"/>
    <property type="evidence" value="ECO:0007669"/>
    <property type="project" value="UniProtKB-UniRule"/>
</dbReference>
<sequence>MSKKMDLLLTAANIIQNEGIQKLTMDYLAQKSDMTKGGVLYHFKSKGNLLIKMNEMVIDEFEEKIKMYQADMAGSYQFTRAYAMATLYYLNEESQSLLPAVLVASHEDGESQRLWERFADHWNESFINDDGDQDKVLRLRLMADGVWFYLLYYKDEYYKKRIEKLLLMECQILSKEKC</sequence>
<dbReference type="Proteomes" id="UP000183090">
    <property type="component" value="Unassembled WGS sequence"/>
</dbReference>
<keyword evidence="1 2" id="KW-0238">DNA-binding</keyword>
<evidence type="ECO:0000256" key="1">
    <source>
        <dbReference type="ARBA" id="ARBA00023125"/>
    </source>
</evidence>